<organism evidence="3 4">
    <name type="scientific">Phyllobacterium ifriqiyense</name>
    <dbReference type="NCBI Taxonomy" id="314238"/>
    <lineage>
        <taxon>Bacteria</taxon>
        <taxon>Pseudomonadati</taxon>
        <taxon>Pseudomonadota</taxon>
        <taxon>Alphaproteobacteria</taxon>
        <taxon>Hyphomicrobiales</taxon>
        <taxon>Phyllobacteriaceae</taxon>
        <taxon>Phyllobacterium</taxon>
    </lineage>
</organism>
<keyword evidence="4" id="KW-1185">Reference proteome</keyword>
<feature type="chain" id="PRO_5045566588" description="Lipoprotein" evidence="2">
    <location>
        <begin position="21"/>
        <end position="226"/>
    </location>
</feature>
<feature type="region of interest" description="Disordered" evidence="1">
    <location>
        <begin position="143"/>
        <end position="213"/>
    </location>
</feature>
<feature type="compositionally biased region" description="Polar residues" evidence="1">
    <location>
        <begin position="72"/>
        <end position="91"/>
    </location>
</feature>
<evidence type="ECO:0000313" key="4">
    <source>
        <dbReference type="Proteomes" id="UP001237780"/>
    </source>
</evidence>
<name>A0ABU0SC30_9HYPH</name>
<evidence type="ECO:0008006" key="5">
    <source>
        <dbReference type="Google" id="ProtNLM"/>
    </source>
</evidence>
<accession>A0ABU0SC30</accession>
<protein>
    <recommendedName>
        <fullName evidence="5">Lipoprotein</fullName>
    </recommendedName>
</protein>
<sequence length="226" mass="24605">MNLNGRITVLSALFASLAIAGCSTSPTYGTDKTSGAQLLDDVSNIASFSKKKNTIAYNPRPELVRPPAGASANAQLPQPQGNVVSENSANWPESPEQRRKRIRDTATANQNNPNFVPEVENDIPTATKSSKWDEYGVYNDKAPKVVPAGSPQTDQSSEFRARKLASTAGSPTTRRYLSEPPLEYRAPAPTAATDDLGKDEVKKERERKAAARKDKGFSFKNLIPWN</sequence>
<dbReference type="RefSeq" id="WP_307282992.1">
    <property type="nucleotide sequence ID" value="NZ_JAUSZT010000003.1"/>
</dbReference>
<dbReference type="PROSITE" id="PS51257">
    <property type="entry name" value="PROKAR_LIPOPROTEIN"/>
    <property type="match status" value="1"/>
</dbReference>
<evidence type="ECO:0000256" key="2">
    <source>
        <dbReference type="SAM" id="SignalP"/>
    </source>
</evidence>
<proteinExistence type="predicted"/>
<dbReference type="Proteomes" id="UP001237780">
    <property type="component" value="Unassembled WGS sequence"/>
</dbReference>
<feature type="compositionally biased region" description="Basic and acidic residues" evidence="1">
    <location>
        <begin position="195"/>
        <end position="213"/>
    </location>
</feature>
<dbReference type="EMBL" id="JAUSZT010000003">
    <property type="protein sequence ID" value="MDQ0998265.1"/>
    <property type="molecule type" value="Genomic_DNA"/>
</dbReference>
<feature type="region of interest" description="Disordered" evidence="1">
    <location>
        <begin position="65"/>
        <end position="100"/>
    </location>
</feature>
<feature type="signal peptide" evidence="2">
    <location>
        <begin position="1"/>
        <end position="20"/>
    </location>
</feature>
<reference evidence="3 4" key="1">
    <citation type="submission" date="2023-07" db="EMBL/GenBank/DDBJ databases">
        <title>Comparative genomics of wheat-associated soil bacteria to identify genetic determinants of phenazine resistance.</title>
        <authorList>
            <person name="Mouncey N."/>
        </authorList>
    </citation>
    <scope>NUCLEOTIDE SEQUENCE [LARGE SCALE GENOMIC DNA]</scope>
    <source>
        <strain evidence="3 4">W4I11</strain>
    </source>
</reference>
<evidence type="ECO:0000313" key="3">
    <source>
        <dbReference type="EMBL" id="MDQ0998265.1"/>
    </source>
</evidence>
<comment type="caution">
    <text evidence="3">The sequence shown here is derived from an EMBL/GenBank/DDBJ whole genome shotgun (WGS) entry which is preliminary data.</text>
</comment>
<evidence type="ECO:0000256" key="1">
    <source>
        <dbReference type="SAM" id="MobiDB-lite"/>
    </source>
</evidence>
<gene>
    <name evidence="3" type="ORF">QFZ34_003447</name>
</gene>
<keyword evidence="2" id="KW-0732">Signal</keyword>